<dbReference type="GO" id="GO:0000462">
    <property type="term" value="P:maturation of SSU-rRNA from tricistronic rRNA transcript (SSU-rRNA, 5.8S rRNA, LSU-rRNA)"/>
    <property type="evidence" value="ECO:0007669"/>
    <property type="project" value="TreeGrafter"/>
</dbReference>
<dbReference type="GO" id="GO:0000479">
    <property type="term" value="P:endonucleolytic cleavage of tricistronic rRNA transcript (SSU-rRNA, 5.8S rRNA, LSU-rRNA)"/>
    <property type="evidence" value="ECO:0007669"/>
    <property type="project" value="TreeGrafter"/>
</dbReference>
<evidence type="ECO:0000256" key="2">
    <source>
        <dbReference type="ARBA" id="ARBA00040070"/>
    </source>
</evidence>
<comment type="function">
    <text evidence="1">Required during maturation of the 40S ribosomal subunit in the nucleolus.</text>
</comment>
<dbReference type="EMBL" id="GECU01002920">
    <property type="protein sequence ID" value="JAT04787.1"/>
    <property type="molecule type" value="Transcribed_RNA"/>
</dbReference>
<dbReference type="PANTHER" id="PTHR12858">
    <property type="entry name" value="RIBOSOME BIOGENESIS PROTEIN"/>
    <property type="match status" value="1"/>
</dbReference>
<dbReference type="GO" id="GO:0003924">
    <property type="term" value="F:GTPase activity"/>
    <property type="evidence" value="ECO:0007669"/>
    <property type="project" value="TreeGrafter"/>
</dbReference>
<feature type="domain" description="Ribosome biogenesis protein BMS1/TSR1 C-terminal" evidence="4">
    <location>
        <begin position="85"/>
        <end position="371"/>
    </location>
</feature>
<dbReference type="GO" id="GO:0005525">
    <property type="term" value="F:GTP binding"/>
    <property type="evidence" value="ECO:0007669"/>
    <property type="project" value="TreeGrafter"/>
</dbReference>
<evidence type="ECO:0000256" key="3">
    <source>
        <dbReference type="SAM" id="MobiDB-lite"/>
    </source>
</evidence>
<gene>
    <name evidence="5" type="ORF">g.22712</name>
    <name evidence="6" type="ORF">g.22716</name>
</gene>
<name>A0A1B6IZN6_9HEMI</name>
<dbReference type="SMART" id="SM01362">
    <property type="entry name" value="DUF663"/>
    <property type="match status" value="1"/>
</dbReference>
<sequence>DAEEVENEVEDDDDDDDDDDNMECDEARSEEDSDEEVSEEAETMTVTSEAPIPTDKYDQDTNLTEEQETLLKMREARIEQMFPDEVDTPLDIPARVRFQKYRGLQSFRTSPWDPKENLPSDYAKIFQFKNFDKTKKRVLNELGDISGALPGWYITVHVQKVPEALYTARLGSQPLLFYGLLPHEQKMSVLNMVLKRQPIFRFQDPIKSKEQLVFQCGYRRFRASPIFSQHTNGSKHKYERYFQPNSTVVATVFAPITFPPASVLAFKEKKDGTQVLVATGSVLSVNPDRVVVKRVVLSGHPFKVHKRTAVVRFMFFNREDIDWFKPVELRTKYGRRGHIKEPLGTHGHMKCIFDGQLKSQDTALLNLYKRVYPKWTFDNYVQLIPGNISMETA</sequence>
<dbReference type="InterPro" id="IPR039761">
    <property type="entry name" value="Bms1/Tsr1"/>
</dbReference>
<evidence type="ECO:0000259" key="4">
    <source>
        <dbReference type="SMART" id="SM01362"/>
    </source>
</evidence>
<proteinExistence type="predicted"/>
<dbReference type="EMBL" id="GECU01015339">
    <property type="protein sequence ID" value="JAS92367.1"/>
    <property type="molecule type" value="Transcribed_RNA"/>
</dbReference>
<dbReference type="PANTHER" id="PTHR12858:SF1">
    <property type="entry name" value="PRE-RRNA-PROCESSING PROTEIN TSR1 HOMOLOG"/>
    <property type="match status" value="1"/>
</dbReference>
<protein>
    <recommendedName>
        <fullName evidence="2">Pre-rRNA-processing protein TSR1 homolog</fullName>
    </recommendedName>
</protein>
<dbReference type="AlphaFoldDB" id="A0A1B6IZN6"/>
<feature type="non-terminal residue" evidence="5">
    <location>
        <position position="1"/>
    </location>
</feature>
<reference evidence="5" key="1">
    <citation type="submission" date="2015-11" db="EMBL/GenBank/DDBJ databases">
        <title>De novo transcriptome assembly of four potential Pierce s Disease insect vectors from Arizona vineyards.</title>
        <authorList>
            <person name="Tassone E.E."/>
        </authorList>
    </citation>
    <scope>NUCLEOTIDE SEQUENCE</scope>
</reference>
<dbReference type="Pfam" id="PF04950">
    <property type="entry name" value="RIBIOP_C"/>
    <property type="match status" value="1"/>
</dbReference>
<dbReference type="GO" id="GO:0034511">
    <property type="term" value="F:U3 snoRNA binding"/>
    <property type="evidence" value="ECO:0007669"/>
    <property type="project" value="TreeGrafter"/>
</dbReference>
<evidence type="ECO:0000313" key="5">
    <source>
        <dbReference type="EMBL" id="JAS92367.1"/>
    </source>
</evidence>
<evidence type="ECO:0000313" key="6">
    <source>
        <dbReference type="EMBL" id="JAT04787.1"/>
    </source>
</evidence>
<feature type="compositionally biased region" description="Acidic residues" evidence="3">
    <location>
        <begin position="1"/>
        <end position="42"/>
    </location>
</feature>
<dbReference type="InterPro" id="IPR007034">
    <property type="entry name" value="BMS1_TSR1_C"/>
</dbReference>
<evidence type="ECO:0000256" key="1">
    <source>
        <dbReference type="ARBA" id="ARBA00037087"/>
    </source>
</evidence>
<feature type="region of interest" description="Disordered" evidence="3">
    <location>
        <begin position="1"/>
        <end position="61"/>
    </location>
</feature>
<accession>A0A1B6IZN6</accession>
<organism evidence="5">
    <name type="scientific">Homalodisca liturata</name>
    <dbReference type="NCBI Taxonomy" id="320908"/>
    <lineage>
        <taxon>Eukaryota</taxon>
        <taxon>Metazoa</taxon>
        <taxon>Ecdysozoa</taxon>
        <taxon>Arthropoda</taxon>
        <taxon>Hexapoda</taxon>
        <taxon>Insecta</taxon>
        <taxon>Pterygota</taxon>
        <taxon>Neoptera</taxon>
        <taxon>Paraneoptera</taxon>
        <taxon>Hemiptera</taxon>
        <taxon>Auchenorrhyncha</taxon>
        <taxon>Membracoidea</taxon>
        <taxon>Cicadellidae</taxon>
        <taxon>Cicadellinae</taxon>
        <taxon>Proconiini</taxon>
        <taxon>Homalodisca</taxon>
    </lineage>
</organism>
<dbReference type="GO" id="GO:0030688">
    <property type="term" value="C:preribosome, small subunit precursor"/>
    <property type="evidence" value="ECO:0007669"/>
    <property type="project" value="TreeGrafter"/>
</dbReference>